<evidence type="ECO:0000256" key="1">
    <source>
        <dbReference type="SAM" id="MobiDB-lite"/>
    </source>
</evidence>
<dbReference type="EMBL" id="JAGPXD010000001">
    <property type="protein sequence ID" value="KAH7374845.1"/>
    <property type="molecule type" value="Genomic_DNA"/>
</dbReference>
<protein>
    <submittedName>
        <fullName evidence="2">Uncharacterized protein</fullName>
    </submittedName>
</protein>
<dbReference type="Proteomes" id="UP000813385">
    <property type="component" value="Unassembled WGS sequence"/>
</dbReference>
<keyword evidence="3" id="KW-1185">Reference proteome</keyword>
<dbReference type="OrthoDB" id="5599753at2759"/>
<organism evidence="2 3">
    <name type="scientific">Plectosphaerella cucumerina</name>
    <dbReference type="NCBI Taxonomy" id="40658"/>
    <lineage>
        <taxon>Eukaryota</taxon>
        <taxon>Fungi</taxon>
        <taxon>Dikarya</taxon>
        <taxon>Ascomycota</taxon>
        <taxon>Pezizomycotina</taxon>
        <taxon>Sordariomycetes</taxon>
        <taxon>Hypocreomycetidae</taxon>
        <taxon>Glomerellales</taxon>
        <taxon>Plectosphaerellaceae</taxon>
        <taxon>Plectosphaerella</taxon>
    </lineage>
</organism>
<feature type="compositionally biased region" description="Polar residues" evidence="1">
    <location>
        <begin position="48"/>
        <end position="61"/>
    </location>
</feature>
<comment type="caution">
    <text evidence="2">The sequence shown here is derived from an EMBL/GenBank/DDBJ whole genome shotgun (WGS) entry which is preliminary data.</text>
</comment>
<evidence type="ECO:0000313" key="3">
    <source>
        <dbReference type="Proteomes" id="UP000813385"/>
    </source>
</evidence>
<feature type="region of interest" description="Disordered" evidence="1">
    <location>
        <begin position="36"/>
        <end position="69"/>
    </location>
</feature>
<dbReference type="AlphaFoldDB" id="A0A8K0TN32"/>
<reference evidence="2" key="1">
    <citation type="journal article" date="2021" name="Nat. Commun.">
        <title>Genetic determinants of endophytism in the Arabidopsis root mycobiome.</title>
        <authorList>
            <person name="Mesny F."/>
            <person name="Miyauchi S."/>
            <person name="Thiergart T."/>
            <person name="Pickel B."/>
            <person name="Atanasova L."/>
            <person name="Karlsson M."/>
            <person name="Huettel B."/>
            <person name="Barry K.W."/>
            <person name="Haridas S."/>
            <person name="Chen C."/>
            <person name="Bauer D."/>
            <person name="Andreopoulos W."/>
            <person name="Pangilinan J."/>
            <person name="LaButti K."/>
            <person name="Riley R."/>
            <person name="Lipzen A."/>
            <person name="Clum A."/>
            <person name="Drula E."/>
            <person name="Henrissat B."/>
            <person name="Kohler A."/>
            <person name="Grigoriev I.V."/>
            <person name="Martin F.M."/>
            <person name="Hacquard S."/>
        </authorList>
    </citation>
    <scope>NUCLEOTIDE SEQUENCE</scope>
    <source>
        <strain evidence="2">MPI-CAGE-AT-0016</strain>
    </source>
</reference>
<accession>A0A8K0TN32</accession>
<name>A0A8K0TN32_9PEZI</name>
<evidence type="ECO:0000313" key="2">
    <source>
        <dbReference type="EMBL" id="KAH7374845.1"/>
    </source>
</evidence>
<proteinExistence type="predicted"/>
<sequence>MKDSSITLKTALAAAAILPVVLPAVYILHLNRRVSKQTTKTSGRRSPKSSPDSALLSTSPTPCTPFSLPPEVKDDESEWVLAYEKVVSHPIAASALSFPPGRLASGDAAPSELLRRYAQATHVAFGRTPQAFAIKASISEPHLRRSFEGDVVRGLPFQKGDMVNGVYRVAYYGQGEDPSSERVELVIEAPASYKGHVPKGLIVAEVVVIDGPLSSDKGDGQLEQQVVFVNETWMWRRKDDPATLIEGTVGGWLHALMAGWLILKGIEGVAQ</sequence>
<gene>
    <name evidence="2" type="ORF">B0T11DRAFT_3747</name>
</gene>